<proteinExistence type="predicted"/>
<name>U3N8U5_9BACT</name>
<evidence type="ECO:0000256" key="1">
    <source>
        <dbReference type="SAM" id="MobiDB-lite"/>
    </source>
</evidence>
<dbReference type="AlphaFoldDB" id="U3N8U5"/>
<sequence>MSDFPDTSPLCTSQNPLPGGDEMSMVNADSVQLFAMLKKMQDSISSIETTKKSVKMKYEQLGAGWQDKKYNELGVVVRDCNKALNDILVIMLQAEKYVALLAKSLSEYESVQLGSTNGISASTPQTSSFAVTPSSADTTTFESNTFGSNLAFVQDRLSAERYFSRGNHYEEYRDYWENGNYTFSRNENPELVYVRARDIEGVYLSDRELGNPEGFWTRNGREGWSRENILRRASHIQDVRQNTESGMSLDELSQNPVLDDTIRSYYNNPVQVAQVGSYYVFQSDGRHRTLAAQSLDTYIPVLVTGSYTRND</sequence>
<reference evidence="2" key="1">
    <citation type="journal article" date="2014" name="J. Antimicrob. Chemother.">
        <title>Effects of selective digestive decontamination (SDD) on the gut resistome.</title>
        <authorList>
            <person name="Buelow E."/>
            <person name="Gonzalez T.B."/>
            <person name="Versluis D."/>
            <person name="Oostdijk E.A."/>
            <person name="Ogilvie L.A."/>
            <person name="van Mourik M.S."/>
            <person name="Oosterink E."/>
            <person name="van Passel M.W."/>
            <person name="Smidt H."/>
            <person name="D'Andrea M.M."/>
            <person name="de Been M."/>
            <person name="Jones B.V."/>
            <person name="Willems R.J."/>
            <person name="Bonten M.J."/>
            <person name="van Schaik W."/>
        </authorList>
    </citation>
    <scope>NUCLEOTIDE SEQUENCE</scope>
</reference>
<organism evidence="2">
    <name type="scientific">uncultured bacterium EB1</name>
    <dbReference type="NCBI Taxonomy" id="1348854"/>
    <lineage>
        <taxon>Bacteria</taxon>
        <taxon>environmental samples</taxon>
    </lineage>
</organism>
<protein>
    <submittedName>
        <fullName evidence="2">Uncharacterized protein</fullName>
    </submittedName>
</protein>
<evidence type="ECO:0000313" key="2">
    <source>
        <dbReference type="EMBL" id="AGW28685.1"/>
    </source>
</evidence>
<feature type="region of interest" description="Disordered" evidence="1">
    <location>
        <begin position="1"/>
        <end position="22"/>
    </location>
</feature>
<accession>U3N8U5</accession>
<dbReference type="EMBL" id="KF176928">
    <property type="protein sequence ID" value="AGW28685.1"/>
    <property type="molecule type" value="Genomic_DNA"/>
</dbReference>